<comment type="caution">
    <text evidence="1">The sequence shown here is derived from an EMBL/GenBank/DDBJ whole genome shotgun (WGS) entry which is preliminary data.</text>
</comment>
<evidence type="ECO:0008006" key="3">
    <source>
        <dbReference type="Google" id="ProtNLM"/>
    </source>
</evidence>
<evidence type="ECO:0000313" key="2">
    <source>
        <dbReference type="Proteomes" id="UP001223547"/>
    </source>
</evidence>
<dbReference type="RefSeq" id="WP_285366855.1">
    <property type="nucleotide sequence ID" value="NZ_JASSQD010000001.1"/>
</dbReference>
<sequence length="227" mass="25576">MLSGEIENDGLQYHCKLGVSEILSCDFTQVSISSVKDASDWPGERRKIIEEFEGMSDDQLSKQAESICEYSKQLEDILAGRVELPTNGIGGPRKSEFKALIKKLAPLATDFCSEPSVEHMLAMTEITFDRETRTCQVTINNFSQHFKESASGWSVVSEPDGQCGIVQLSKFEQEDDGIFWRYTARKAITNPQNETAFGFACDKLDETAYPYSWESVEKAVDCDFIRY</sequence>
<dbReference type="Proteomes" id="UP001223547">
    <property type="component" value="Unassembled WGS sequence"/>
</dbReference>
<dbReference type="EMBL" id="JASSQD010000001">
    <property type="protein sequence ID" value="MDK9556100.1"/>
    <property type="molecule type" value="Genomic_DNA"/>
</dbReference>
<protein>
    <recommendedName>
        <fullName evidence="3">Ig-like domain-containing protein</fullName>
    </recommendedName>
</protein>
<accession>A0ABT7H879</accession>
<reference evidence="1 2" key="1">
    <citation type="submission" date="2023-05" db="EMBL/GenBank/DDBJ databases">
        <title>Marinobacter albus sp. nov., a marine bacterium isolated from sand in a coastal intertidal zone of huludao.</title>
        <authorList>
            <person name="Deng T."/>
        </authorList>
    </citation>
    <scope>NUCLEOTIDE SEQUENCE [LARGE SCALE GENOMIC DNA]</scope>
    <source>
        <strain evidence="1 2">M216</strain>
    </source>
</reference>
<name>A0ABT7H879_9GAMM</name>
<evidence type="ECO:0000313" key="1">
    <source>
        <dbReference type="EMBL" id="MDK9556100.1"/>
    </source>
</evidence>
<organism evidence="1 2">
    <name type="scientific">Marinobacter albus</name>
    <dbReference type="NCBI Taxonomy" id="3030833"/>
    <lineage>
        <taxon>Bacteria</taxon>
        <taxon>Pseudomonadati</taxon>
        <taxon>Pseudomonadota</taxon>
        <taxon>Gammaproteobacteria</taxon>
        <taxon>Pseudomonadales</taxon>
        <taxon>Marinobacteraceae</taxon>
        <taxon>Marinobacter</taxon>
    </lineage>
</organism>
<keyword evidence="2" id="KW-1185">Reference proteome</keyword>
<gene>
    <name evidence="1" type="ORF">QQF73_00585</name>
</gene>
<proteinExistence type="predicted"/>